<name>A0ABQ2ZG17_9ACTN</name>
<evidence type="ECO:0000313" key="3">
    <source>
        <dbReference type="Proteomes" id="UP000600946"/>
    </source>
</evidence>
<protein>
    <recommendedName>
        <fullName evidence="4">Secreted protein</fullName>
    </recommendedName>
</protein>
<feature type="chain" id="PRO_5045907361" description="Secreted protein" evidence="1">
    <location>
        <begin position="32"/>
        <end position="119"/>
    </location>
</feature>
<dbReference type="RefSeq" id="WP_190025968.1">
    <property type="nucleotide sequence ID" value="NZ_BMUU01000001.1"/>
</dbReference>
<sequence length="119" mass="12025">MFISKAKIRSAMAAATLAAALAGLGAGAADAAGWPPLREGAFLYTGTHGTGTVSTVDLSDLGTCHTLSEPSRSVQVVNGSASLLLFSGAHCTGAYPWASGSLAQSDLPWAMLSYRVIPA</sequence>
<dbReference type="Proteomes" id="UP000600946">
    <property type="component" value="Unassembled WGS sequence"/>
</dbReference>
<accession>A0ABQ2ZG17</accession>
<keyword evidence="1" id="KW-0732">Signal</keyword>
<dbReference type="GeneID" id="96288449"/>
<feature type="signal peptide" evidence="1">
    <location>
        <begin position="1"/>
        <end position="31"/>
    </location>
</feature>
<reference evidence="3" key="1">
    <citation type="journal article" date="2019" name="Int. J. Syst. Evol. Microbiol.">
        <title>The Global Catalogue of Microorganisms (GCM) 10K type strain sequencing project: providing services to taxonomists for standard genome sequencing and annotation.</title>
        <authorList>
            <consortium name="The Broad Institute Genomics Platform"/>
            <consortium name="The Broad Institute Genome Sequencing Center for Infectious Disease"/>
            <person name="Wu L."/>
            <person name="Ma J."/>
        </authorList>
    </citation>
    <scope>NUCLEOTIDE SEQUENCE [LARGE SCALE GENOMIC DNA]</scope>
    <source>
        <strain evidence="3">JCM 4594</strain>
    </source>
</reference>
<comment type="caution">
    <text evidence="2">The sequence shown here is derived from an EMBL/GenBank/DDBJ whole genome shotgun (WGS) entry which is preliminary data.</text>
</comment>
<evidence type="ECO:0008006" key="4">
    <source>
        <dbReference type="Google" id="ProtNLM"/>
    </source>
</evidence>
<dbReference type="EMBL" id="BMUU01000001">
    <property type="protein sequence ID" value="GGY15608.1"/>
    <property type="molecule type" value="Genomic_DNA"/>
</dbReference>
<gene>
    <name evidence="2" type="ORF">GCM10010326_04190</name>
</gene>
<evidence type="ECO:0000256" key="1">
    <source>
        <dbReference type="SAM" id="SignalP"/>
    </source>
</evidence>
<organism evidence="2 3">
    <name type="scientific">Streptomyces xanthochromogenes</name>
    <dbReference type="NCBI Taxonomy" id="67384"/>
    <lineage>
        <taxon>Bacteria</taxon>
        <taxon>Bacillati</taxon>
        <taxon>Actinomycetota</taxon>
        <taxon>Actinomycetes</taxon>
        <taxon>Kitasatosporales</taxon>
        <taxon>Streptomycetaceae</taxon>
        <taxon>Streptomyces</taxon>
    </lineage>
</organism>
<evidence type="ECO:0000313" key="2">
    <source>
        <dbReference type="EMBL" id="GGY15608.1"/>
    </source>
</evidence>
<proteinExistence type="predicted"/>
<keyword evidence="3" id="KW-1185">Reference proteome</keyword>